<evidence type="ECO:0000313" key="1">
    <source>
        <dbReference type="EMBL" id="KAL2631683.1"/>
    </source>
</evidence>
<accession>A0ABD1YLM9</accession>
<sequence>MEARWNIHKKSEEEENSRHSSAFSAWKLAKIDETYVGNLLTDFDSVIHTIKVCGGMISKMRNFTSSESVQIMPLCEHGAEDCGEEGNWR</sequence>
<dbReference type="AlphaFoldDB" id="A0ABD1YLM9"/>
<proteinExistence type="predicted"/>
<reference evidence="1 2" key="1">
    <citation type="submission" date="2024-09" db="EMBL/GenBank/DDBJ databases">
        <title>Chromosome-scale assembly of Riccia fluitans.</title>
        <authorList>
            <person name="Paukszto L."/>
            <person name="Sawicki J."/>
            <person name="Karawczyk K."/>
            <person name="Piernik-Szablinska J."/>
            <person name="Szczecinska M."/>
            <person name="Mazdziarz M."/>
        </authorList>
    </citation>
    <scope>NUCLEOTIDE SEQUENCE [LARGE SCALE GENOMIC DNA]</scope>
    <source>
        <strain evidence="1">Rf_01</strain>
        <tissue evidence="1">Aerial parts of the thallus</tissue>
    </source>
</reference>
<dbReference type="Proteomes" id="UP001605036">
    <property type="component" value="Unassembled WGS sequence"/>
</dbReference>
<keyword evidence="2" id="KW-1185">Reference proteome</keyword>
<name>A0ABD1YLM9_9MARC</name>
<protein>
    <submittedName>
        <fullName evidence="1">Uncharacterized protein</fullName>
    </submittedName>
</protein>
<comment type="caution">
    <text evidence="1">The sequence shown here is derived from an EMBL/GenBank/DDBJ whole genome shotgun (WGS) entry which is preliminary data.</text>
</comment>
<organism evidence="1 2">
    <name type="scientific">Riccia fluitans</name>
    <dbReference type="NCBI Taxonomy" id="41844"/>
    <lineage>
        <taxon>Eukaryota</taxon>
        <taxon>Viridiplantae</taxon>
        <taxon>Streptophyta</taxon>
        <taxon>Embryophyta</taxon>
        <taxon>Marchantiophyta</taxon>
        <taxon>Marchantiopsida</taxon>
        <taxon>Marchantiidae</taxon>
        <taxon>Marchantiales</taxon>
        <taxon>Ricciaceae</taxon>
        <taxon>Riccia</taxon>
    </lineage>
</organism>
<dbReference type="EMBL" id="JBHFFA010000004">
    <property type="protein sequence ID" value="KAL2631683.1"/>
    <property type="molecule type" value="Genomic_DNA"/>
</dbReference>
<gene>
    <name evidence="1" type="ORF">R1flu_016369</name>
</gene>
<evidence type="ECO:0000313" key="2">
    <source>
        <dbReference type="Proteomes" id="UP001605036"/>
    </source>
</evidence>